<keyword evidence="3" id="KW-1185">Reference proteome</keyword>
<dbReference type="InParanoid" id="A0A1J7ILT8"/>
<evidence type="ECO:0000256" key="1">
    <source>
        <dbReference type="SAM" id="MobiDB-lite"/>
    </source>
</evidence>
<dbReference type="Pfam" id="PF11709">
    <property type="entry name" value="Mit_ribos_Mrp51"/>
    <property type="match status" value="1"/>
</dbReference>
<name>A0A1J7ILT8_9PEZI</name>
<dbReference type="GO" id="GO:0070124">
    <property type="term" value="P:mitochondrial translational initiation"/>
    <property type="evidence" value="ECO:0007669"/>
    <property type="project" value="TreeGrafter"/>
</dbReference>
<dbReference type="STRING" id="1408157.A0A1J7ILT8"/>
<evidence type="ECO:0000313" key="2">
    <source>
        <dbReference type="EMBL" id="OIW28349.1"/>
    </source>
</evidence>
<gene>
    <name evidence="2" type="ORF">CONLIGDRAFT_373814</name>
</gene>
<dbReference type="OrthoDB" id="3913595at2759"/>
<feature type="region of interest" description="Disordered" evidence="1">
    <location>
        <begin position="18"/>
        <end position="74"/>
    </location>
</feature>
<feature type="compositionally biased region" description="Polar residues" evidence="1">
    <location>
        <begin position="49"/>
        <end position="58"/>
    </location>
</feature>
<feature type="region of interest" description="Disordered" evidence="1">
    <location>
        <begin position="393"/>
        <end position="444"/>
    </location>
</feature>
<dbReference type="EMBL" id="KV875098">
    <property type="protein sequence ID" value="OIW28349.1"/>
    <property type="molecule type" value="Genomic_DNA"/>
</dbReference>
<evidence type="ECO:0000313" key="3">
    <source>
        <dbReference type="Proteomes" id="UP000182658"/>
    </source>
</evidence>
<dbReference type="Proteomes" id="UP000182658">
    <property type="component" value="Unassembled WGS sequence"/>
</dbReference>
<dbReference type="GO" id="GO:0003735">
    <property type="term" value="F:structural constituent of ribosome"/>
    <property type="evidence" value="ECO:0007669"/>
    <property type="project" value="TreeGrafter"/>
</dbReference>
<reference evidence="2 3" key="1">
    <citation type="submission" date="2016-10" db="EMBL/GenBank/DDBJ databases">
        <title>Draft genome sequence of Coniochaeta ligniaria NRRL30616, a lignocellulolytic fungus for bioabatement of inhibitors in plant biomass hydrolysates.</title>
        <authorList>
            <consortium name="DOE Joint Genome Institute"/>
            <person name="Jimenez D.J."/>
            <person name="Hector R.E."/>
            <person name="Riley R."/>
            <person name="Sun H."/>
            <person name="Grigoriev I.V."/>
            <person name="Van Elsas J.D."/>
            <person name="Nichols N.N."/>
        </authorList>
    </citation>
    <scope>NUCLEOTIDE SEQUENCE [LARGE SCALE GENOMIC DNA]</scope>
    <source>
        <strain evidence="2 3">NRRL 30616</strain>
    </source>
</reference>
<dbReference type="InterPro" id="IPR016712">
    <property type="entry name" value="Rbsml_bS1m-like"/>
</dbReference>
<dbReference type="PANTHER" id="PTHR28058">
    <property type="entry name" value="37S RIBOSOMAL PROTEIN MRP51, MITOCHONDRIAL"/>
    <property type="match status" value="1"/>
</dbReference>
<dbReference type="AlphaFoldDB" id="A0A1J7ILT8"/>
<proteinExistence type="predicted"/>
<sequence length="444" mass="48872">MASARSVSPGAALLRTSRLFSLPPPLPPPHRDDSFKSSDTATEPYPTRQIITTTSLSRRTGDWGLKRPLPLKTTTKSSTPMIKVKQVDSIEAITDFKPAADHGITLRKFQEMNIPITIPSNKGGMNMDMRWKFKGPWLAGLTDGELQKYIEKNVRNRRTEFRSFLKTKLAKEMNESAAQKAIDGGEEAAPQELDESKITDVQLTNFLRRLREDRPRLYKLVSQFLDLAPIGPPTHNSDMWKREYTTTPLTITVGNPYAKEGPPITHPSAGLSYLRTASYLENHPFYGPQAKRTPVEARVVAPRHSNGARGAKLGVGGFVTNVPGGDSTFNMSRVSADIRHERTPGLDRLDPSIKGGAKVWVEPLSATVNSKGQTMIVVGETNSKSPAIARELAGGDPIPVDEQPVPAQQHRGSLRQRQRHELGTSVLGSSKTYGLTPDDLAFPK</sequence>
<dbReference type="PANTHER" id="PTHR28058:SF1">
    <property type="entry name" value="SMALL RIBOSOMAL SUBUNIT PROTEIN BS1M"/>
    <property type="match status" value="1"/>
</dbReference>
<protein>
    <submittedName>
        <fullName evidence="2">Uncharacterized protein</fullName>
    </submittedName>
</protein>
<dbReference type="GO" id="GO:0005763">
    <property type="term" value="C:mitochondrial small ribosomal subunit"/>
    <property type="evidence" value="ECO:0007669"/>
    <property type="project" value="TreeGrafter"/>
</dbReference>
<accession>A0A1J7ILT8</accession>
<organism evidence="2 3">
    <name type="scientific">Coniochaeta ligniaria NRRL 30616</name>
    <dbReference type="NCBI Taxonomy" id="1408157"/>
    <lineage>
        <taxon>Eukaryota</taxon>
        <taxon>Fungi</taxon>
        <taxon>Dikarya</taxon>
        <taxon>Ascomycota</taxon>
        <taxon>Pezizomycotina</taxon>
        <taxon>Sordariomycetes</taxon>
        <taxon>Sordariomycetidae</taxon>
        <taxon>Coniochaetales</taxon>
        <taxon>Coniochaetaceae</taxon>
        <taxon>Coniochaeta</taxon>
    </lineage>
</organism>